<sequence length="289" mass="31398">MVSRTAVDKALRKKGLVEASELGVLLAFLQDQSDDQMSQWMIRDTDEPEIIAAFVRARAAKDGDTTAHTDQGKGDQLDDNVVQQQLGATRKFTGQVVHDFTDPKTGKACQMPSCVTLIDTKYAATFAHRRTWTEGQDVELEICSGTDPNSMRAVKAKVFHINPELDFALLKLTDDEELQAPNIEPGPRDGMKFFGHGLSCPGGTSSNVCRGVITRAHMVGNRYIALDRISGKGDPGGGIFSAATGRLLGVLVGRDTDLDKSYMIQANVLLAATVEETFDPDPPPSGQFW</sequence>
<dbReference type="RefSeq" id="XP_042927974.1">
    <property type="nucleotide sequence ID" value="XM_043060239.1"/>
</dbReference>
<accession>A0A2K3E4K8</accession>
<organism evidence="1 2">
    <name type="scientific">Chlamydomonas reinhardtii</name>
    <name type="common">Chlamydomonas smithii</name>
    <dbReference type="NCBI Taxonomy" id="3055"/>
    <lineage>
        <taxon>Eukaryota</taxon>
        <taxon>Viridiplantae</taxon>
        <taxon>Chlorophyta</taxon>
        <taxon>core chlorophytes</taxon>
        <taxon>Chlorophyceae</taxon>
        <taxon>CS clade</taxon>
        <taxon>Chlamydomonadales</taxon>
        <taxon>Chlamydomonadaceae</taxon>
        <taxon>Chlamydomonas</taxon>
    </lineage>
</organism>
<dbReference type="KEGG" id="cre:CHLRE_02g143527v5"/>
<dbReference type="Proteomes" id="UP000006906">
    <property type="component" value="Chromosome 2"/>
</dbReference>
<proteinExistence type="predicted"/>
<name>A0A2K3E4K8_CHLRE</name>
<protein>
    <submittedName>
        <fullName evidence="1">Uncharacterized protein</fullName>
    </submittedName>
</protein>
<dbReference type="AlphaFoldDB" id="A0A2K3E4K8"/>
<dbReference type="InterPro" id="IPR009003">
    <property type="entry name" value="Peptidase_S1_PA"/>
</dbReference>
<keyword evidence="2" id="KW-1185">Reference proteome</keyword>
<dbReference type="ExpressionAtlas" id="A0A2K3E4K8">
    <property type="expression patterns" value="baseline and differential"/>
</dbReference>
<reference evidence="1 2" key="1">
    <citation type="journal article" date="2007" name="Science">
        <title>The Chlamydomonas genome reveals the evolution of key animal and plant functions.</title>
        <authorList>
            <person name="Merchant S.S."/>
            <person name="Prochnik S.E."/>
            <person name="Vallon O."/>
            <person name="Harris E.H."/>
            <person name="Karpowicz S.J."/>
            <person name="Witman G.B."/>
            <person name="Terry A."/>
            <person name="Salamov A."/>
            <person name="Fritz-Laylin L.K."/>
            <person name="Marechal-Drouard L."/>
            <person name="Marshall W.F."/>
            <person name="Qu L.H."/>
            <person name="Nelson D.R."/>
            <person name="Sanderfoot A.A."/>
            <person name="Spalding M.H."/>
            <person name="Kapitonov V.V."/>
            <person name="Ren Q."/>
            <person name="Ferris P."/>
            <person name="Lindquist E."/>
            <person name="Shapiro H."/>
            <person name="Lucas S.M."/>
            <person name="Grimwood J."/>
            <person name="Schmutz J."/>
            <person name="Cardol P."/>
            <person name="Cerutti H."/>
            <person name="Chanfreau G."/>
            <person name="Chen C.L."/>
            <person name="Cognat V."/>
            <person name="Croft M.T."/>
            <person name="Dent R."/>
            <person name="Dutcher S."/>
            <person name="Fernandez E."/>
            <person name="Fukuzawa H."/>
            <person name="Gonzalez-Ballester D."/>
            <person name="Gonzalez-Halphen D."/>
            <person name="Hallmann A."/>
            <person name="Hanikenne M."/>
            <person name="Hippler M."/>
            <person name="Inwood W."/>
            <person name="Jabbari K."/>
            <person name="Kalanon M."/>
            <person name="Kuras R."/>
            <person name="Lefebvre P.A."/>
            <person name="Lemaire S.D."/>
            <person name="Lobanov A.V."/>
            <person name="Lohr M."/>
            <person name="Manuell A."/>
            <person name="Meier I."/>
            <person name="Mets L."/>
            <person name="Mittag M."/>
            <person name="Mittelmeier T."/>
            <person name="Moroney J.V."/>
            <person name="Moseley J."/>
            <person name="Napoli C."/>
            <person name="Nedelcu A.M."/>
            <person name="Niyogi K."/>
            <person name="Novoselov S.V."/>
            <person name="Paulsen I.T."/>
            <person name="Pazour G."/>
            <person name="Purton S."/>
            <person name="Ral J.P."/>
            <person name="Riano-Pachon D.M."/>
            <person name="Riekhof W."/>
            <person name="Rymarquis L."/>
            <person name="Schroda M."/>
            <person name="Stern D."/>
            <person name="Umen J."/>
            <person name="Willows R."/>
            <person name="Wilson N."/>
            <person name="Zimmer S.L."/>
            <person name="Allmer J."/>
            <person name="Balk J."/>
            <person name="Bisova K."/>
            <person name="Chen C.J."/>
            <person name="Elias M."/>
            <person name="Gendler K."/>
            <person name="Hauser C."/>
            <person name="Lamb M.R."/>
            <person name="Ledford H."/>
            <person name="Long J.C."/>
            <person name="Minagawa J."/>
            <person name="Page M.D."/>
            <person name="Pan J."/>
            <person name="Pootakham W."/>
            <person name="Roje S."/>
            <person name="Rose A."/>
            <person name="Stahlberg E."/>
            <person name="Terauchi A.M."/>
            <person name="Yang P."/>
            <person name="Ball S."/>
            <person name="Bowler C."/>
            <person name="Dieckmann C.L."/>
            <person name="Gladyshev V.N."/>
            <person name="Green P."/>
            <person name="Jorgensen R."/>
            <person name="Mayfield S."/>
            <person name="Mueller-Roeber B."/>
            <person name="Rajamani S."/>
            <person name="Sayre R.T."/>
            <person name="Brokstein P."/>
            <person name="Dubchak I."/>
            <person name="Goodstein D."/>
            <person name="Hornick L."/>
            <person name="Huang Y.W."/>
            <person name="Jhaveri J."/>
            <person name="Luo Y."/>
            <person name="Martinez D."/>
            <person name="Ngau W.C."/>
            <person name="Otillar B."/>
            <person name="Poliakov A."/>
            <person name="Porter A."/>
            <person name="Szajkowski L."/>
            <person name="Werner G."/>
            <person name="Zhou K."/>
            <person name="Grigoriev I.V."/>
            <person name="Rokhsar D.S."/>
            <person name="Grossman A.R."/>
        </authorList>
    </citation>
    <scope>NUCLEOTIDE SEQUENCE [LARGE SCALE GENOMIC DNA]</scope>
    <source>
        <strain evidence="2">CC-503</strain>
    </source>
</reference>
<evidence type="ECO:0000313" key="2">
    <source>
        <dbReference type="Proteomes" id="UP000006906"/>
    </source>
</evidence>
<gene>
    <name evidence="1" type="ORF">CHLRE_02g143527v5</name>
</gene>
<dbReference type="PaxDb" id="3055-EDO97097"/>
<dbReference type="SUPFAM" id="SSF50494">
    <property type="entry name" value="Trypsin-like serine proteases"/>
    <property type="match status" value="1"/>
</dbReference>
<dbReference type="GeneID" id="5727792"/>
<evidence type="ECO:0000313" key="1">
    <source>
        <dbReference type="EMBL" id="PNW87728.1"/>
    </source>
</evidence>
<dbReference type="EMBL" id="CM008963">
    <property type="protein sequence ID" value="PNW87728.1"/>
    <property type="molecule type" value="Genomic_DNA"/>
</dbReference>
<dbReference type="Gramene" id="PNW87728">
    <property type="protein sequence ID" value="PNW87728"/>
    <property type="gene ID" value="CHLRE_02g143527v5"/>
</dbReference>
<dbReference type="OrthoDB" id="561840at2759"/>
<dbReference type="InParanoid" id="A0A2K3E4K8"/>